<dbReference type="EMBL" id="HF583461">
    <property type="protein sequence ID" value="CCQ42958.1"/>
    <property type="molecule type" value="Genomic_DNA"/>
</dbReference>
<name>L8E9C3_HUMAN</name>
<accession>L8E9C3</accession>
<reference evidence="1" key="1">
    <citation type="journal article" date="2013" name="PLoS ONE">
        <title>Direct detection of alternative open reading frames translation products in human significantly expands the proteome.</title>
        <authorList>
            <person name="Vanderperre B."/>
            <person name="Lucier J.-F."/>
            <person name="Motard J."/>
            <person name="Tremblay G."/>
            <person name="Vanderperre S."/>
            <person name="Wisztorski M."/>
            <person name="Salzet M."/>
            <person name="Boisvert F.-M."/>
            <person name="Roucou X."/>
        </authorList>
    </citation>
    <scope>NUCLEOTIDE SEQUENCE</scope>
</reference>
<sequence length="58" mass="6266">MLPAMRRCGAPCRGWLRRRWPRCSGHWGCGGALPRSTACLSLSSPSFCPLSPAPPVTL</sequence>
<dbReference type="AlphaFoldDB" id="L8E9C3"/>
<evidence type="ECO:0000313" key="1">
    <source>
        <dbReference type="EMBL" id="CCQ42958.1"/>
    </source>
</evidence>
<organism evidence="1">
    <name type="scientific">Homo sapiens</name>
    <name type="common">Human</name>
    <dbReference type="NCBI Taxonomy" id="9606"/>
    <lineage>
        <taxon>Eukaryota</taxon>
        <taxon>Metazoa</taxon>
        <taxon>Chordata</taxon>
        <taxon>Craniata</taxon>
        <taxon>Vertebrata</taxon>
        <taxon>Euteleostomi</taxon>
        <taxon>Mammalia</taxon>
        <taxon>Eutheria</taxon>
        <taxon>Euarchontoglires</taxon>
        <taxon>Primates</taxon>
        <taxon>Haplorrhini</taxon>
        <taxon>Catarrhini</taxon>
        <taxon>Hominidae</taxon>
        <taxon>Homo</taxon>
    </lineage>
</organism>
<protein>
    <submittedName>
        <fullName evidence="1">Alternative protein GPR144</fullName>
    </submittedName>
</protein>
<dbReference type="IntAct" id="L8E9C3">
    <property type="interactions" value="1"/>
</dbReference>
<gene>
    <name evidence="1" type="primary">GPR144</name>
</gene>
<proteinExistence type="predicted"/>